<dbReference type="PIRSF" id="PIRSF006806">
    <property type="entry name" value="FTHF_cligase"/>
    <property type="match status" value="1"/>
</dbReference>
<dbReference type="Proteomes" id="UP000298050">
    <property type="component" value="Unassembled WGS sequence"/>
</dbReference>
<sequence length="192" mass="20889">MPQSVPSKQQLRRDLRARRRALPAIQARAAAQALPALLRTLPDWPHLQHVAGYLAADAELDPAPLLVDLHSAGKQIYLPIIQPDSSLLFAPWTPGEALQENRYGIGEPARRDTLRGAAELDALLLPLVGWTREGRRLGMGGGFYDRSLACAATVLKIGLGYSVQEVSLLPADPWDIGLDYIATGEALLDCRV</sequence>
<dbReference type="OrthoDB" id="9801938at2"/>
<organism evidence="6 7">
    <name type="scientific">Mangrovimicrobium sediminis</name>
    <dbReference type="NCBI Taxonomy" id="2562682"/>
    <lineage>
        <taxon>Bacteria</taxon>
        <taxon>Pseudomonadati</taxon>
        <taxon>Pseudomonadota</taxon>
        <taxon>Gammaproteobacteria</taxon>
        <taxon>Cellvibrionales</taxon>
        <taxon>Halieaceae</taxon>
        <taxon>Mangrovimicrobium</taxon>
    </lineage>
</organism>
<evidence type="ECO:0000313" key="6">
    <source>
        <dbReference type="EMBL" id="TGD73073.1"/>
    </source>
</evidence>
<reference evidence="6 7" key="1">
    <citation type="submission" date="2019-04" db="EMBL/GenBank/DDBJ databases">
        <title>Taxonomy of novel Haliea sp. from mangrove soil of West Coast of India.</title>
        <authorList>
            <person name="Verma A."/>
            <person name="Kumar P."/>
            <person name="Krishnamurthi S."/>
        </authorList>
    </citation>
    <scope>NUCLEOTIDE SEQUENCE [LARGE SCALE GENOMIC DNA]</scope>
    <source>
        <strain evidence="6 7">SAOS-164</strain>
    </source>
</reference>
<dbReference type="RefSeq" id="WP_135444324.1">
    <property type="nucleotide sequence ID" value="NZ_SRLE01000008.1"/>
</dbReference>
<evidence type="ECO:0000256" key="4">
    <source>
        <dbReference type="PIRSR" id="PIRSR006806-1"/>
    </source>
</evidence>
<name>A0A4Z0M080_9GAMM</name>
<feature type="binding site" evidence="4">
    <location>
        <position position="54"/>
    </location>
    <ligand>
        <name>substrate</name>
    </ligand>
</feature>
<dbReference type="Pfam" id="PF01812">
    <property type="entry name" value="5-FTHF_cyc-lig"/>
    <property type="match status" value="1"/>
</dbReference>
<dbReference type="NCBIfam" id="TIGR02727">
    <property type="entry name" value="MTHFS_bact"/>
    <property type="match status" value="1"/>
</dbReference>
<comment type="similarity">
    <text evidence="1 5">Belongs to the 5-formyltetrahydrofolate cyclo-ligase family.</text>
</comment>
<comment type="cofactor">
    <cofactor evidence="5">
        <name>Mg(2+)</name>
        <dbReference type="ChEBI" id="CHEBI:18420"/>
    </cofactor>
</comment>
<evidence type="ECO:0000256" key="2">
    <source>
        <dbReference type="ARBA" id="ARBA00022741"/>
    </source>
</evidence>
<dbReference type="Gene3D" id="3.40.50.10420">
    <property type="entry name" value="NagB/RpiA/CoA transferase-like"/>
    <property type="match status" value="1"/>
</dbReference>
<dbReference type="InterPro" id="IPR002698">
    <property type="entry name" value="FTHF_cligase"/>
</dbReference>
<dbReference type="PANTHER" id="PTHR23407:SF1">
    <property type="entry name" value="5-FORMYLTETRAHYDROFOLATE CYCLO-LIGASE"/>
    <property type="match status" value="1"/>
</dbReference>
<accession>A0A4Z0M080</accession>
<gene>
    <name evidence="6" type="ORF">E4634_12385</name>
</gene>
<feature type="binding site" evidence="4">
    <location>
        <begin position="136"/>
        <end position="144"/>
    </location>
    <ligand>
        <name>ATP</name>
        <dbReference type="ChEBI" id="CHEBI:30616"/>
    </ligand>
</feature>
<keyword evidence="3 4" id="KW-0067">ATP-binding</keyword>
<protein>
    <recommendedName>
        <fullName evidence="5">5-formyltetrahydrofolate cyclo-ligase</fullName>
        <ecNumber evidence="5">6.3.3.2</ecNumber>
    </recommendedName>
</protein>
<dbReference type="InterPro" id="IPR024185">
    <property type="entry name" value="FTHF_cligase-like_sf"/>
</dbReference>
<keyword evidence="2 4" id="KW-0547">Nucleotide-binding</keyword>
<evidence type="ECO:0000256" key="5">
    <source>
        <dbReference type="RuleBase" id="RU361279"/>
    </source>
</evidence>
<keyword evidence="7" id="KW-1185">Reference proteome</keyword>
<comment type="catalytic activity">
    <reaction evidence="5">
        <text>(6S)-5-formyl-5,6,7,8-tetrahydrofolate + ATP = (6R)-5,10-methenyltetrahydrofolate + ADP + phosphate</text>
        <dbReference type="Rhea" id="RHEA:10488"/>
        <dbReference type="ChEBI" id="CHEBI:30616"/>
        <dbReference type="ChEBI" id="CHEBI:43474"/>
        <dbReference type="ChEBI" id="CHEBI:57455"/>
        <dbReference type="ChEBI" id="CHEBI:57457"/>
        <dbReference type="ChEBI" id="CHEBI:456216"/>
        <dbReference type="EC" id="6.3.3.2"/>
    </reaction>
</comment>
<dbReference type="GO" id="GO:0035999">
    <property type="term" value="P:tetrahydrofolate interconversion"/>
    <property type="evidence" value="ECO:0007669"/>
    <property type="project" value="TreeGrafter"/>
</dbReference>
<evidence type="ECO:0000256" key="1">
    <source>
        <dbReference type="ARBA" id="ARBA00010638"/>
    </source>
</evidence>
<feature type="binding site" evidence="4">
    <location>
        <begin position="8"/>
        <end position="12"/>
    </location>
    <ligand>
        <name>ATP</name>
        <dbReference type="ChEBI" id="CHEBI:30616"/>
    </ligand>
</feature>
<dbReference type="GO" id="GO:0030272">
    <property type="term" value="F:5-formyltetrahydrofolate cyclo-ligase activity"/>
    <property type="evidence" value="ECO:0007669"/>
    <property type="project" value="UniProtKB-EC"/>
</dbReference>
<dbReference type="EC" id="6.3.3.2" evidence="5"/>
<keyword evidence="5" id="KW-0479">Metal-binding</keyword>
<dbReference type="AlphaFoldDB" id="A0A4Z0M080"/>
<dbReference type="GO" id="GO:0005524">
    <property type="term" value="F:ATP binding"/>
    <property type="evidence" value="ECO:0007669"/>
    <property type="project" value="UniProtKB-KW"/>
</dbReference>
<dbReference type="PANTHER" id="PTHR23407">
    <property type="entry name" value="ATPASE INHIBITOR/5-FORMYLTETRAHYDROFOLATE CYCLO-LIGASE"/>
    <property type="match status" value="1"/>
</dbReference>
<dbReference type="EMBL" id="SRLE01000008">
    <property type="protein sequence ID" value="TGD73073.1"/>
    <property type="molecule type" value="Genomic_DNA"/>
</dbReference>
<feature type="binding site" evidence="4">
    <location>
        <position position="59"/>
    </location>
    <ligand>
        <name>substrate</name>
    </ligand>
</feature>
<evidence type="ECO:0000313" key="7">
    <source>
        <dbReference type="Proteomes" id="UP000298050"/>
    </source>
</evidence>
<keyword evidence="6" id="KW-0436">Ligase</keyword>
<dbReference type="SUPFAM" id="SSF100950">
    <property type="entry name" value="NagB/RpiA/CoA transferase-like"/>
    <property type="match status" value="1"/>
</dbReference>
<keyword evidence="5" id="KW-0460">Magnesium</keyword>
<comment type="caution">
    <text evidence="6">The sequence shown here is derived from an EMBL/GenBank/DDBJ whole genome shotgun (WGS) entry which is preliminary data.</text>
</comment>
<evidence type="ECO:0000256" key="3">
    <source>
        <dbReference type="ARBA" id="ARBA00022840"/>
    </source>
</evidence>
<dbReference type="GO" id="GO:0046872">
    <property type="term" value="F:metal ion binding"/>
    <property type="evidence" value="ECO:0007669"/>
    <property type="project" value="UniProtKB-KW"/>
</dbReference>
<dbReference type="GO" id="GO:0009396">
    <property type="term" value="P:folic acid-containing compound biosynthetic process"/>
    <property type="evidence" value="ECO:0007669"/>
    <property type="project" value="TreeGrafter"/>
</dbReference>
<proteinExistence type="inferred from homology"/>
<dbReference type="InterPro" id="IPR037171">
    <property type="entry name" value="NagB/RpiA_transferase-like"/>
</dbReference>